<keyword evidence="2" id="KW-1185">Reference proteome</keyword>
<dbReference type="Proteomes" id="UP000034883">
    <property type="component" value="Chromosome"/>
</dbReference>
<reference evidence="1 2" key="1">
    <citation type="submission" date="2015-03" db="EMBL/GenBank/DDBJ databases">
        <title>Genome assembly of Sandaracinus amylolyticus DSM 53668.</title>
        <authorList>
            <person name="Sharma G."/>
            <person name="Subramanian S."/>
        </authorList>
    </citation>
    <scope>NUCLEOTIDE SEQUENCE [LARGE SCALE GENOMIC DNA]</scope>
    <source>
        <strain evidence="1 2">DSM 53668</strain>
    </source>
</reference>
<dbReference type="KEGG" id="samy:DB32_007160"/>
<protein>
    <submittedName>
        <fullName evidence="1">Uncharacterized protein</fullName>
    </submittedName>
</protein>
<accession>A0A0F6W8D2</accession>
<sequence length="67" mass="7459">MDGKGKAADIDWNAATKFSWTRESGGLIKWPKMDEQAGKFYTPLYKLSHVSLEPTWKGWQATGGVGQ</sequence>
<dbReference type="AlphaFoldDB" id="A0A0F6W8D2"/>
<organism evidence="1 2">
    <name type="scientific">Sandaracinus amylolyticus</name>
    <dbReference type="NCBI Taxonomy" id="927083"/>
    <lineage>
        <taxon>Bacteria</taxon>
        <taxon>Pseudomonadati</taxon>
        <taxon>Myxococcota</taxon>
        <taxon>Polyangia</taxon>
        <taxon>Polyangiales</taxon>
        <taxon>Sandaracinaceae</taxon>
        <taxon>Sandaracinus</taxon>
    </lineage>
</organism>
<proteinExistence type="predicted"/>
<gene>
    <name evidence="1" type="ORF">DB32_007160</name>
</gene>
<evidence type="ECO:0000313" key="2">
    <source>
        <dbReference type="Proteomes" id="UP000034883"/>
    </source>
</evidence>
<dbReference type="EMBL" id="CP011125">
    <property type="protein sequence ID" value="AKF10011.1"/>
    <property type="molecule type" value="Genomic_DNA"/>
</dbReference>
<evidence type="ECO:0000313" key="1">
    <source>
        <dbReference type="EMBL" id="AKF10011.1"/>
    </source>
</evidence>
<name>A0A0F6W8D2_9BACT</name>